<dbReference type="GO" id="GO:0016020">
    <property type="term" value="C:membrane"/>
    <property type="evidence" value="ECO:0007669"/>
    <property type="project" value="UniProtKB-SubCell"/>
</dbReference>
<comment type="subcellular location">
    <subcellularLocation>
        <location evidence="1">Membrane</location>
        <topology evidence="1">Multi-pass membrane protein</topology>
    </subcellularLocation>
</comment>
<feature type="region of interest" description="Disordered" evidence="2">
    <location>
        <begin position="223"/>
        <end position="285"/>
    </location>
</feature>
<evidence type="ECO:0000256" key="1">
    <source>
        <dbReference type="ARBA" id="ARBA00004141"/>
    </source>
</evidence>
<feature type="transmembrane region" description="Helical" evidence="3">
    <location>
        <begin position="122"/>
        <end position="142"/>
    </location>
</feature>
<organism evidence="5 6">
    <name type="scientific">Oncorhynchus mykiss</name>
    <name type="common">Rainbow trout</name>
    <name type="synonym">Salmo gairdneri</name>
    <dbReference type="NCBI Taxonomy" id="8022"/>
    <lineage>
        <taxon>Eukaryota</taxon>
        <taxon>Metazoa</taxon>
        <taxon>Chordata</taxon>
        <taxon>Craniata</taxon>
        <taxon>Vertebrata</taxon>
        <taxon>Euteleostomi</taxon>
        <taxon>Actinopterygii</taxon>
        <taxon>Neopterygii</taxon>
        <taxon>Teleostei</taxon>
        <taxon>Protacanthopterygii</taxon>
        <taxon>Salmoniformes</taxon>
        <taxon>Salmonidae</taxon>
        <taxon>Salmoninae</taxon>
        <taxon>Oncorhynchus</taxon>
    </lineage>
</organism>
<feature type="compositionally biased region" description="Basic and acidic residues" evidence="2">
    <location>
        <begin position="262"/>
        <end position="271"/>
    </location>
</feature>
<reference evidence="5" key="2">
    <citation type="submission" date="2025-08" db="UniProtKB">
        <authorList>
            <consortium name="Ensembl"/>
        </authorList>
    </citation>
    <scope>IDENTIFICATION</scope>
</reference>
<feature type="transmembrane region" description="Helical" evidence="3">
    <location>
        <begin position="412"/>
        <end position="428"/>
    </location>
</feature>
<dbReference type="Pfam" id="PF07690">
    <property type="entry name" value="MFS_1"/>
    <property type="match status" value="1"/>
</dbReference>
<dbReference type="AlphaFoldDB" id="A0A8C7PCD4"/>
<feature type="domain" description="Major facilitator superfamily (MFS) profile" evidence="4">
    <location>
        <begin position="25"/>
        <end position="523"/>
    </location>
</feature>
<feature type="transmembrane region" description="Helical" evidence="3">
    <location>
        <begin position="434"/>
        <end position="457"/>
    </location>
</feature>
<dbReference type="InterPro" id="IPR011701">
    <property type="entry name" value="MFS"/>
</dbReference>
<evidence type="ECO:0000256" key="3">
    <source>
        <dbReference type="SAM" id="Phobius"/>
    </source>
</evidence>
<dbReference type="FunFam" id="1.20.1250.20:FF:000141">
    <property type="entry name" value="Solute carrier family 16, member 4"/>
    <property type="match status" value="1"/>
</dbReference>
<dbReference type="InterPro" id="IPR020846">
    <property type="entry name" value="MFS_dom"/>
</dbReference>
<feature type="transmembrane region" description="Helical" evidence="3">
    <location>
        <begin position="21"/>
        <end position="48"/>
    </location>
</feature>
<dbReference type="PROSITE" id="PS50850">
    <property type="entry name" value="MFS"/>
    <property type="match status" value="1"/>
</dbReference>
<feature type="transmembrane region" description="Helical" evidence="3">
    <location>
        <begin position="60"/>
        <end position="81"/>
    </location>
</feature>
<sequence length="562" mass="61461">MKKEEKKEKEIHYDDSPDGGWGWMVVLHCFLVNVLVMGTLKTFGIFFVTFQDEFGGSAESISWIGSIMSSLRLSGGPLAAVSCAKLGNRVTSIAGAVLVSVGFLMSVFATSVVFLYISMGLIVGLGFALLYQATSVVTATYFRKRLATAYSIGRSGMGLTFALAPFTQLLLDQYAWQGALLILGGLMLNLVASGMLLRPIHIKPAPPPSSSSSSSIQKSLLIDPEKEKDRPQNGCCFNRSTMLTNGITKSDSSPSTPQPLHWDTETSEKVSTHGLGQSNYIPPPPPNPELTKLVQNSVNRHVQEASPPTATIDSPSLMEQNGTISLNGSAVVLDFSLLKNPFFCIYTWSVVFSQLAYFIPYFHLSARARNLGIDAMDASFIISVAGITETIAQLGSGWLADKNPFHKYHYHKAYLILCGMVNLFAPLANTYILLMVYAVFFAIFCGGYMALLLPVLVDLVGQEKLNNSMGFSMFFVGLGCLTGPPLAGFLYDYTQTYDCSFYLAGVCYLLSSVSLFLEPVARRWQSRKTRREARDVDTSWKTNGCFCPELPILKNSNNNGVV</sequence>
<evidence type="ECO:0000256" key="2">
    <source>
        <dbReference type="SAM" id="MobiDB-lite"/>
    </source>
</evidence>
<dbReference type="GeneTree" id="ENSGT00940000158411"/>
<accession>A0A8C7PCD4</accession>
<feature type="transmembrane region" description="Helical" evidence="3">
    <location>
        <begin position="342"/>
        <end position="360"/>
    </location>
</feature>
<feature type="transmembrane region" description="Helical" evidence="3">
    <location>
        <begin position="93"/>
        <end position="116"/>
    </location>
</feature>
<keyword evidence="6" id="KW-1185">Reference proteome</keyword>
<evidence type="ECO:0000259" key="4">
    <source>
        <dbReference type="PROSITE" id="PS50850"/>
    </source>
</evidence>
<proteinExistence type="predicted"/>
<reference evidence="5" key="3">
    <citation type="submission" date="2025-09" db="UniProtKB">
        <authorList>
            <consortium name="Ensembl"/>
        </authorList>
    </citation>
    <scope>IDENTIFICATION</scope>
</reference>
<feature type="compositionally biased region" description="Polar residues" evidence="2">
    <location>
        <begin position="238"/>
        <end position="255"/>
    </location>
</feature>
<feature type="transmembrane region" description="Helical" evidence="3">
    <location>
        <begin position="469"/>
        <end position="489"/>
    </location>
</feature>
<dbReference type="FunFam" id="1.20.1250.20:FF:000277">
    <property type="entry name" value="Solute carrier family 16 member 4"/>
    <property type="match status" value="1"/>
</dbReference>
<keyword evidence="3" id="KW-1133">Transmembrane helix</keyword>
<dbReference type="InterPro" id="IPR036259">
    <property type="entry name" value="MFS_trans_sf"/>
</dbReference>
<dbReference type="Proteomes" id="UP000694395">
    <property type="component" value="Chromosome 16"/>
</dbReference>
<feature type="transmembrane region" description="Helical" evidence="3">
    <location>
        <begin position="174"/>
        <end position="197"/>
    </location>
</feature>
<name>A0A8C7PCD4_ONCMY</name>
<evidence type="ECO:0000313" key="5">
    <source>
        <dbReference type="Ensembl" id="ENSOMYP00000020692.2"/>
    </source>
</evidence>
<gene>
    <name evidence="5" type="primary">LOC110492673</name>
</gene>
<dbReference type="PANTHER" id="PTHR11360">
    <property type="entry name" value="MONOCARBOXYLATE TRANSPORTER"/>
    <property type="match status" value="1"/>
</dbReference>
<dbReference type="InterPro" id="IPR050327">
    <property type="entry name" value="Proton-linked_MCT"/>
</dbReference>
<dbReference type="GO" id="GO:0008028">
    <property type="term" value="F:monocarboxylic acid transmembrane transporter activity"/>
    <property type="evidence" value="ECO:0007669"/>
    <property type="project" value="TreeGrafter"/>
</dbReference>
<dbReference type="PANTHER" id="PTHR11360:SF14">
    <property type="entry name" value="MONOCARBOXYLATE TRANSPORTER 5"/>
    <property type="match status" value="1"/>
</dbReference>
<protein>
    <submittedName>
        <fullName evidence="5">Solute carrier family 16 member 4</fullName>
    </submittedName>
</protein>
<feature type="transmembrane region" description="Helical" evidence="3">
    <location>
        <begin position="380"/>
        <end position="400"/>
    </location>
</feature>
<keyword evidence="3" id="KW-0812">Transmembrane</keyword>
<dbReference type="Ensembl" id="ENSOMYT00000022724.2">
    <property type="protein sequence ID" value="ENSOMYP00000020692.2"/>
    <property type="gene ID" value="ENSOMYG00000009986.2"/>
</dbReference>
<keyword evidence="3" id="KW-0472">Membrane</keyword>
<dbReference type="SUPFAM" id="SSF103473">
    <property type="entry name" value="MFS general substrate transporter"/>
    <property type="match status" value="1"/>
</dbReference>
<feature type="transmembrane region" description="Helical" evidence="3">
    <location>
        <begin position="149"/>
        <end position="168"/>
    </location>
</feature>
<evidence type="ECO:0000313" key="6">
    <source>
        <dbReference type="Proteomes" id="UP000694395"/>
    </source>
</evidence>
<dbReference type="Gene3D" id="1.20.1250.20">
    <property type="entry name" value="MFS general substrate transporter like domains"/>
    <property type="match status" value="2"/>
</dbReference>
<feature type="transmembrane region" description="Helical" evidence="3">
    <location>
        <begin position="501"/>
        <end position="521"/>
    </location>
</feature>
<reference evidence="5" key="1">
    <citation type="submission" date="2020-07" db="EMBL/GenBank/DDBJ databases">
        <title>A long reads based de novo assembly of the rainbow trout Arlee double haploid line genome.</title>
        <authorList>
            <person name="Gao G."/>
            <person name="Palti Y."/>
        </authorList>
    </citation>
    <scope>NUCLEOTIDE SEQUENCE [LARGE SCALE GENOMIC DNA]</scope>
</reference>